<protein>
    <recommendedName>
        <fullName evidence="3">Sex-determining region Y protein</fullName>
    </recommendedName>
    <alternativeName>
        <fullName evidence="10">Testis-determining factor</fullName>
    </alternativeName>
</protein>
<keyword evidence="12" id="KW-0539">Nucleus</keyword>
<feature type="region of interest" description="Disordered" evidence="13">
    <location>
        <begin position="591"/>
        <end position="655"/>
    </location>
</feature>
<reference evidence="16 17" key="2">
    <citation type="journal article" date="2017" name="Nat. Ecol. Evol.">
        <title>Scallop genome provides insights into evolution of bilaterian karyotype and development.</title>
        <authorList>
            <person name="Wang S."/>
            <person name="Zhang J."/>
            <person name="Jiao W."/>
            <person name="Li J."/>
            <person name="Xun X."/>
            <person name="Sun Y."/>
            <person name="Guo X."/>
            <person name="Huan P."/>
            <person name="Dong B."/>
            <person name="Zhang L."/>
            <person name="Hu X."/>
            <person name="Sun X."/>
            <person name="Wang J."/>
            <person name="Zhao C."/>
            <person name="Wang Y."/>
            <person name="Wang D."/>
            <person name="Huang X."/>
            <person name="Wang R."/>
            <person name="Lv J."/>
            <person name="Li Y."/>
            <person name="Zhang Z."/>
            <person name="Liu B."/>
            <person name="Lu W."/>
            <person name="Hui Y."/>
            <person name="Liang J."/>
            <person name="Zhou Z."/>
            <person name="Hou R."/>
            <person name="Li X."/>
            <person name="Liu Y."/>
            <person name="Li H."/>
            <person name="Ning X."/>
            <person name="Lin Y."/>
            <person name="Zhao L."/>
            <person name="Xing Q."/>
            <person name="Dou J."/>
            <person name="Li Y."/>
            <person name="Mao J."/>
            <person name="Guo H."/>
            <person name="Dou H."/>
            <person name="Li T."/>
            <person name="Mu C."/>
            <person name="Jiang W."/>
            <person name="Fu Q."/>
            <person name="Fu X."/>
            <person name="Miao Y."/>
            <person name="Liu J."/>
            <person name="Yu Q."/>
            <person name="Li R."/>
            <person name="Liao H."/>
            <person name="Li X."/>
            <person name="Kong Y."/>
            <person name="Jiang Z."/>
            <person name="Chourrout D."/>
            <person name="Li R."/>
            <person name="Bao Z."/>
        </authorList>
    </citation>
    <scope>NUCLEOTIDE SEQUENCE [LARGE SCALE GENOMIC DNA]</scope>
    <source>
        <strain evidence="16 17">PY_sf001</strain>
    </source>
</reference>
<keyword evidence="7 12" id="KW-0238">DNA-binding</keyword>
<evidence type="ECO:0000313" key="15">
    <source>
        <dbReference type="EMBL" id="ASL69948.1"/>
    </source>
</evidence>
<keyword evidence="17" id="KW-1185">Reference proteome</keyword>
<evidence type="ECO:0000256" key="5">
    <source>
        <dbReference type="ARBA" id="ARBA00022860"/>
    </source>
</evidence>
<comment type="similarity">
    <text evidence="2">Belongs to the SRY family.</text>
</comment>
<dbReference type="OrthoDB" id="6247875at2759"/>
<keyword evidence="8" id="KW-0010">Activator</keyword>
<dbReference type="GO" id="GO:0001228">
    <property type="term" value="F:DNA-binding transcription activator activity, RNA polymerase II-specific"/>
    <property type="evidence" value="ECO:0007669"/>
    <property type="project" value="TreeGrafter"/>
</dbReference>
<name>A0A210PI98_MIZYE</name>
<dbReference type="PANTHER" id="PTHR10270">
    <property type="entry name" value="SOX TRANSCRIPTION FACTOR"/>
    <property type="match status" value="1"/>
</dbReference>
<evidence type="ECO:0000256" key="9">
    <source>
        <dbReference type="ARBA" id="ARBA00023163"/>
    </source>
</evidence>
<dbReference type="STRING" id="6573.A0A210PI98"/>
<evidence type="ECO:0000256" key="7">
    <source>
        <dbReference type="ARBA" id="ARBA00023125"/>
    </source>
</evidence>
<comment type="function">
    <text evidence="11">Transcriptional regulator that controls a genetic switch in male development. It is necessary and sufficient for initiating male sex determination by directing the development of supporting cell precursors (pre-Sertoli cells) as Sertoli rather than granulosa cells. Involved in different aspects of gene regulation including promoter activation or repression. Binds to the DNA consensus sequence 5'-[AT]AACAA[AT]-3'. SRY HMG box recognizes DNA by partial intercalation in the minor groove and promotes DNA bending. Also involved in pre-mRNA splicing. In male adult brain involved in the maintenance of motor functions of dopaminergic neurons.</text>
</comment>
<comment type="subcellular location">
    <subcellularLocation>
        <location evidence="1">Nucleus speckle</location>
    </subcellularLocation>
</comment>
<keyword evidence="4" id="KW-0221">Differentiation</keyword>
<evidence type="ECO:0000256" key="10">
    <source>
        <dbReference type="ARBA" id="ARBA00032498"/>
    </source>
</evidence>
<dbReference type="InterPro" id="IPR050140">
    <property type="entry name" value="SRY-related_HMG-box_TF-like"/>
</dbReference>
<dbReference type="EMBL" id="KY523532">
    <property type="protein sequence ID" value="ASL69948.1"/>
    <property type="molecule type" value="mRNA"/>
</dbReference>
<dbReference type="GO" id="GO:0016607">
    <property type="term" value="C:nuclear speck"/>
    <property type="evidence" value="ECO:0007669"/>
    <property type="project" value="UniProtKB-SubCell"/>
</dbReference>
<keyword evidence="5" id="KW-0112">Calmodulin-binding</keyword>
<evidence type="ECO:0000256" key="11">
    <source>
        <dbReference type="ARBA" id="ARBA00045821"/>
    </source>
</evidence>
<feature type="compositionally biased region" description="Basic and acidic residues" evidence="13">
    <location>
        <begin position="31"/>
        <end position="41"/>
    </location>
</feature>
<dbReference type="GO" id="GO:0030154">
    <property type="term" value="P:cell differentiation"/>
    <property type="evidence" value="ECO:0007669"/>
    <property type="project" value="UniProtKB-KW"/>
</dbReference>
<dbReference type="SMR" id="A0A210PI98"/>
<evidence type="ECO:0000256" key="8">
    <source>
        <dbReference type="ARBA" id="ARBA00023159"/>
    </source>
</evidence>
<dbReference type="GO" id="GO:0007548">
    <property type="term" value="P:sex differentiation"/>
    <property type="evidence" value="ECO:0007669"/>
    <property type="project" value="UniProtKB-KW"/>
</dbReference>
<dbReference type="SMART" id="SM00398">
    <property type="entry name" value="HMG"/>
    <property type="match status" value="1"/>
</dbReference>
<gene>
    <name evidence="15" type="primary">SOXH</name>
    <name evidence="16" type="ORF">KP79_PYT16911</name>
</gene>
<feature type="compositionally biased region" description="Basic and acidic residues" evidence="13">
    <location>
        <begin position="1"/>
        <end position="11"/>
    </location>
</feature>
<dbReference type="PROSITE" id="PS50118">
    <property type="entry name" value="HMG_BOX_2"/>
    <property type="match status" value="1"/>
</dbReference>
<dbReference type="GO" id="GO:0000978">
    <property type="term" value="F:RNA polymerase II cis-regulatory region sequence-specific DNA binding"/>
    <property type="evidence" value="ECO:0007669"/>
    <property type="project" value="TreeGrafter"/>
</dbReference>
<evidence type="ECO:0000259" key="14">
    <source>
        <dbReference type="PROSITE" id="PS50118"/>
    </source>
</evidence>
<reference evidence="15" key="1">
    <citation type="journal article" date="2017" name="Gene">
        <title>Genome-wide identification and expression profiling of the SOX gene family in a bivalve mollusc Patinopecten yessoensis.</title>
        <authorList>
            <person name="Yu J."/>
            <person name="Zhang L."/>
            <person name="Li Y."/>
            <person name="Li R."/>
            <person name="Zhang M."/>
            <person name="Li W."/>
            <person name="Xie X."/>
            <person name="Wang S."/>
            <person name="Hu X."/>
            <person name="Bao Z."/>
        </authorList>
    </citation>
    <scope>NUCLEOTIDE SEQUENCE</scope>
</reference>
<evidence type="ECO:0000256" key="6">
    <source>
        <dbReference type="ARBA" id="ARBA00022928"/>
    </source>
</evidence>
<dbReference type="SUPFAM" id="SSF47095">
    <property type="entry name" value="HMG-box"/>
    <property type="match status" value="1"/>
</dbReference>
<dbReference type="InterPro" id="IPR009071">
    <property type="entry name" value="HMG_box_dom"/>
</dbReference>
<evidence type="ECO:0000256" key="13">
    <source>
        <dbReference type="SAM" id="MobiDB-lite"/>
    </source>
</evidence>
<dbReference type="Gene3D" id="1.10.30.10">
    <property type="entry name" value="High mobility group box domain"/>
    <property type="match status" value="1"/>
</dbReference>
<dbReference type="Pfam" id="PF00505">
    <property type="entry name" value="HMG_box"/>
    <property type="match status" value="1"/>
</dbReference>
<feature type="compositionally biased region" description="Polar residues" evidence="13">
    <location>
        <begin position="541"/>
        <end position="561"/>
    </location>
</feature>
<feature type="DNA-binding region" description="HMG box" evidence="12">
    <location>
        <begin position="295"/>
        <end position="363"/>
    </location>
</feature>
<evidence type="ECO:0000256" key="4">
    <source>
        <dbReference type="ARBA" id="ARBA00022782"/>
    </source>
</evidence>
<evidence type="ECO:0000256" key="1">
    <source>
        <dbReference type="ARBA" id="ARBA00004324"/>
    </source>
</evidence>
<dbReference type="GO" id="GO:0005516">
    <property type="term" value="F:calmodulin binding"/>
    <property type="evidence" value="ECO:0007669"/>
    <property type="project" value="UniProtKB-KW"/>
</dbReference>
<evidence type="ECO:0000256" key="3">
    <source>
        <dbReference type="ARBA" id="ARBA00019052"/>
    </source>
</evidence>
<feature type="region of interest" description="Disordered" evidence="13">
    <location>
        <begin position="457"/>
        <end position="494"/>
    </location>
</feature>
<proteinExistence type="evidence at transcript level"/>
<feature type="region of interest" description="Disordered" evidence="13">
    <location>
        <begin position="541"/>
        <end position="578"/>
    </location>
</feature>
<dbReference type="InterPro" id="IPR036910">
    <property type="entry name" value="HMG_box_dom_sf"/>
</dbReference>
<dbReference type="Proteomes" id="UP000242188">
    <property type="component" value="Unassembled WGS sequence"/>
</dbReference>
<dbReference type="EMBL" id="NEDP02076661">
    <property type="protein sequence ID" value="OWF36205.1"/>
    <property type="molecule type" value="Genomic_DNA"/>
</dbReference>
<dbReference type="PANTHER" id="PTHR10270:SF161">
    <property type="entry name" value="SEX-DETERMINING REGION Y PROTEIN"/>
    <property type="match status" value="1"/>
</dbReference>
<evidence type="ECO:0000313" key="16">
    <source>
        <dbReference type="EMBL" id="OWF36205.1"/>
    </source>
</evidence>
<feature type="compositionally biased region" description="Basic and acidic residues" evidence="13">
    <location>
        <begin position="596"/>
        <end position="606"/>
    </location>
</feature>
<keyword evidence="9" id="KW-0804">Transcription</keyword>
<keyword evidence="6" id="KW-0726">Sexual differentiation</keyword>
<evidence type="ECO:0000256" key="12">
    <source>
        <dbReference type="PROSITE-ProRule" id="PRU00267"/>
    </source>
</evidence>
<evidence type="ECO:0000256" key="2">
    <source>
        <dbReference type="ARBA" id="ARBA00005998"/>
    </source>
</evidence>
<organism evidence="16 17">
    <name type="scientific">Mizuhopecten yessoensis</name>
    <name type="common">Japanese scallop</name>
    <name type="synonym">Patinopecten yessoensis</name>
    <dbReference type="NCBI Taxonomy" id="6573"/>
    <lineage>
        <taxon>Eukaryota</taxon>
        <taxon>Metazoa</taxon>
        <taxon>Spiralia</taxon>
        <taxon>Lophotrochozoa</taxon>
        <taxon>Mollusca</taxon>
        <taxon>Bivalvia</taxon>
        <taxon>Autobranchia</taxon>
        <taxon>Pteriomorphia</taxon>
        <taxon>Pectinida</taxon>
        <taxon>Pectinoidea</taxon>
        <taxon>Pectinidae</taxon>
        <taxon>Mizuhopecten</taxon>
    </lineage>
</organism>
<feature type="domain" description="HMG box" evidence="14">
    <location>
        <begin position="295"/>
        <end position="363"/>
    </location>
</feature>
<dbReference type="AlphaFoldDB" id="A0A210PI98"/>
<feature type="region of interest" description="Disordered" evidence="13">
    <location>
        <begin position="1"/>
        <end position="61"/>
    </location>
</feature>
<evidence type="ECO:0000313" key="17">
    <source>
        <dbReference type="Proteomes" id="UP000242188"/>
    </source>
</evidence>
<accession>A0A210PI98</accession>
<feature type="compositionally biased region" description="Polar residues" evidence="13">
    <location>
        <begin position="607"/>
        <end position="622"/>
    </location>
</feature>
<sequence>MTEHLTKRTIDYVDQDVSESQNEDTSQSKKVKWDSDERNIDISENTPKQQQDEDRNNSNGPVKVKVTVSEFTERLKVPVPDPIPYRIVVNEKCKDRNFDDEAQKASHILKNIVMEKMNDKLTDDSSMSAFQRVQQQDDQPMVALPCKAQYSRPALPVHHFPSQRGFYPPFVRQNFAGFGNLTSLPRVGIPRMVEQSGKIMVQPIPPVPSVTIRNLPPIHGIVPARTFIQTSTGTVAQETGTITSMNDQAYGLPSSEYFSKITSPAIKATTVQVMPGTSMTYKTPGASHKNRHGKVKRPMNAFMVWARNYRSRLSEEMPQASNAQISVRLGQIWGSMPLADKEKYFREAERIKLQHNRDFPGWVYQPKQKKMPSESQHDRLWARFGSNTCKDQPKEMTSNTCQEGIAPTVHQIMTPTPVTVYPKTLIANTPNISMTSPLPSFSQLTQTVSDPTPIVSLETGRHPTPGSLATTDSIKSGPVSGSIDSSQGPARRPTAFQVVSSSQPPAFAVQPSPKIEHELTSHLTVSKTGHYPLKMSTSSLMATGSPTNGSVRSLSSSTVTGCPSPKGRPPSISRRVSLSETPAMLISAQRAYQEARMTRSHSDGPSKTKPTTSSGPITTTRISDQRQKSDAAPLTTVSDVRPPGSQRPSKCADPVDELWPFPLPTVEHTPHVDVLYDGRNGVTYSNEYHLINRI</sequence>